<protein>
    <recommendedName>
        <fullName evidence="6">Chaperonin GroEL</fullName>
        <ecNumber evidence="6">5.6.1.7</ecNumber>
    </recommendedName>
    <alternativeName>
        <fullName evidence="6">60 kDa chaperonin</fullName>
    </alternativeName>
    <alternativeName>
        <fullName evidence="6">Chaperonin-60</fullName>
        <shortName evidence="6">Cpn60</shortName>
    </alternativeName>
</protein>
<dbReference type="InterPro" id="IPR027410">
    <property type="entry name" value="TCP-1-like_intermed_sf"/>
</dbReference>
<comment type="subunit">
    <text evidence="6 8">Forms a cylinder of 14 subunits composed of two heptameric rings stacked back-to-back. Interacts with the co-chaperonin GroES.</text>
</comment>
<evidence type="ECO:0000256" key="3">
    <source>
        <dbReference type="ARBA" id="ARBA00022840"/>
    </source>
</evidence>
<name>A0ABQ2XZ36_9BURK</name>
<keyword evidence="5 6" id="KW-0413">Isomerase</keyword>
<dbReference type="InterPro" id="IPR001844">
    <property type="entry name" value="Cpn60/GroEL"/>
</dbReference>
<evidence type="ECO:0000256" key="1">
    <source>
        <dbReference type="ARBA" id="ARBA00006607"/>
    </source>
</evidence>
<dbReference type="InterPro" id="IPR018370">
    <property type="entry name" value="Chaperonin_Cpn60_CS"/>
</dbReference>
<dbReference type="NCBIfam" id="NF000592">
    <property type="entry name" value="PRK00013.1"/>
    <property type="match status" value="1"/>
</dbReference>
<feature type="binding site" evidence="6">
    <location>
        <begin position="87"/>
        <end position="91"/>
    </location>
    <ligand>
        <name>ATP</name>
        <dbReference type="ChEBI" id="CHEBI:30616"/>
    </ligand>
</feature>
<evidence type="ECO:0000256" key="4">
    <source>
        <dbReference type="ARBA" id="ARBA00023186"/>
    </source>
</evidence>
<feature type="binding site" evidence="6">
    <location>
        <position position="51"/>
    </location>
    <ligand>
        <name>ATP</name>
        <dbReference type="ChEBI" id="CHEBI:30616"/>
    </ligand>
</feature>
<keyword evidence="6" id="KW-0963">Cytoplasm</keyword>
<dbReference type="InterPro" id="IPR027409">
    <property type="entry name" value="GroEL-like_apical_dom_sf"/>
</dbReference>
<dbReference type="EMBL" id="BMYU01000005">
    <property type="protein sequence ID" value="GGX43319.1"/>
    <property type="molecule type" value="Genomic_DNA"/>
</dbReference>
<dbReference type="Gene3D" id="3.50.7.10">
    <property type="entry name" value="GroEL"/>
    <property type="match status" value="1"/>
</dbReference>
<dbReference type="SUPFAM" id="SSF48592">
    <property type="entry name" value="GroEL equatorial domain-like"/>
    <property type="match status" value="1"/>
</dbReference>
<dbReference type="EC" id="5.6.1.7" evidence="6"/>
<feature type="binding site" evidence="6">
    <location>
        <position position="495"/>
    </location>
    <ligand>
        <name>ATP</name>
        <dbReference type="ChEBI" id="CHEBI:30616"/>
    </ligand>
</feature>
<evidence type="ECO:0000313" key="11">
    <source>
        <dbReference type="Proteomes" id="UP000653343"/>
    </source>
</evidence>
<dbReference type="RefSeq" id="WP_189357273.1">
    <property type="nucleotide sequence ID" value="NZ_BMYU01000005.1"/>
</dbReference>
<keyword evidence="11" id="KW-1185">Reference proteome</keyword>
<feature type="coiled-coil region" evidence="9">
    <location>
        <begin position="339"/>
        <end position="366"/>
    </location>
</feature>
<dbReference type="Proteomes" id="UP000653343">
    <property type="component" value="Unassembled WGS sequence"/>
</dbReference>
<keyword evidence="2 6" id="KW-0547">Nucleotide-binding</keyword>
<dbReference type="PROSITE" id="PS00296">
    <property type="entry name" value="CHAPERONINS_CPN60"/>
    <property type="match status" value="1"/>
</dbReference>
<evidence type="ECO:0000313" key="10">
    <source>
        <dbReference type="EMBL" id="GGX43319.1"/>
    </source>
</evidence>
<feature type="binding site" evidence="6">
    <location>
        <begin position="479"/>
        <end position="481"/>
    </location>
    <ligand>
        <name>ATP</name>
        <dbReference type="ChEBI" id="CHEBI:30616"/>
    </ligand>
</feature>
<comment type="function">
    <text evidence="6 8">Together with its co-chaperonin GroES, plays an essential role in assisting protein folding. The GroEL-GroES system forms a nano-cage that allows encapsulation of the non-native substrate proteins and provides a physical environment optimized to promote and accelerate protein folding.</text>
</comment>
<dbReference type="SUPFAM" id="SSF52029">
    <property type="entry name" value="GroEL apical domain-like"/>
    <property type="match status" value="1"/>
</dbReference>
<evidence type="ECO:0000256" key="5">
    <source>
        <dbReference type="ARBA" id="ARBA00023235"/>
    </source>
</evidence>
<gene>
    <name evidence="10" type="primary">cpn60</name>
    <name evidence="6" type="synonym">groEL</name>
    <name evidence="6" type="synonym">groL</name>
    <name evidence="10" type="ORF">GCM10010946_22280</name>
</gene>
<dbReference type="CDD" id="cd03344">
    <property type="entry name" value="GroEL"/>
    <property type="match status" value="1"/>
</dbReference>
<feature type="binding site" evidence="6">
    <location>
        <begin position="30"/>
        <end position="33"/>
    </location>
    <ligand>
        <name>ATP</name>
        <dbReference type="ChEBI" id="CHEBI:30616"/>
    </ligand>
</feature>
<dbReference type="Pfam" id="PF00118">
    <property type="entry name" value="Cpn60_TCP1"/>
    <property type="match status" value="1"/>
</dbReference>
<comment type="similarity">
    <text evidence="1 6 7">Belongs to the chaperonin (HSP60) family.</text>
</comment>
<keyword evidence="4 6" id="KW-0143">Chaperone</keyword>
<dbReference type="InterPro" id="IPR002423">
    <property type="entry name" value="Cpn60/GroEL/TCP-1"/>
</dbReference>
<keyword evidence="9" id="KW-0175">Coiled coil</keyword>
<dbReference type="PRINTS" id="PR00298">
    <property type="entry name" value="CHAPERONIN60"/>
</dbReference>
<evidence type="ECO:0000256" key="6">
    <source>
        <dbReference type="HAMAP-Rule" id="MF_00600"/>
    </source>
</evidence>
<evidence type="ECO:0000256" key="8">
    <source>
        <dbReference type="RuleBase" id="RU000419"/>
    </source>
</evidence>
<comment type="caution">
    <text evidence="10">The sequence shown here is derived from an EMBL/GenBank/DDBJ whole genome shotgun (WGS) entry which is preliminary data.</text>
</comment>
<proteinExistence type="inferred from homology"/>
<dbReference type="NCBIfam" id="TIGR02348">
    <property type="entry name" value="GroEL"/>
    <property type="match status" value="1"/>
</dbReference>
<dbReference type="NCBIfam" id="NF009487">
    <property type="entry name" value="PRK12849.1"/>
    <property type="match status" value="1"/>
</dbReference>
<dbReference type="Gene3D" id="3.30.260.10">
    <property type="entry name" value="TCP-1-like chaperonin intermediate domain"/>
    <property type="match status" value="1"/>
</dbReference>
<dbReference type="SUPFAM" id="SSF54849">
    <property type="entry name" value="GroEL-intermediate domain like"/>
    <property type="match status" value="1"/>
</dbReference>
<feature type="binding site" evidence="6">
    <location>
        <position position="415"/>
    </location>
    <ligand>
        <name>ATP</name>
        <dbReference type="ChEBI" id="CHEBI:30616"/>
    </ligand>
</feature>
<dbReference type="HAMAP" id="MF_00600">
    <property type="entry name" value="CH60"/>
    <property type="match status" value="1"/>
</dbReference>
<dbReference type="NCBIfam" id="NF009488">
    <property type="entry name" value="PRK12850.1"/>
    <property type="match status" value="1"/>
</dbReference>
<dbReference type="Gene3D" id="1.10.560.10">
    <property type="entry name" value="GroEL-like equatorial domain"/>
    <property type="match status" value="1"/>
</dbReference>
<accession>A0ABQ2XZ36</accession>
<organism evidence="10 11">
    <name type="scientific">Undibacterium squillarum</name>
    <dbReference type="NCBI Taxonomy" id="1131567"/>
    <lineage>
        <taxon>Bacteria</taxon>
        <taxon>Pseudomonadati</taxon>
        <taxon>Pseudomonadota</taxon>
        <taxon>Betaproteobacteria</taxon>
        <taxon>Burkholderiales</taxon>
        <taxon>Oxalobacteraceae</taxon>
        <taxon>Undibacterium</taxon>
    </lineage>
</organism>
<evidence type="ECO:0000256" key="7">
    <source>
        <dbReference type="RuleBase" id="RU000418"/>
    </source>
</evidence>
<dbReference type="PANTHER" id="PTHR45633">
    <property type="entry name" value="60 KDA HEAT SHOCK PROTEIN, MITOCHONDRIAL"/>
    <property type="match status" value="1"/>
</dbReference>
<dbReference type="InterPro" id="IPR027413">
    <property type="entry name" value="GROEL-like_equatorial_sf"/>
</dbReference>
<evidence type="ECO:0000256" key="9">
    <source>
        <dbReference type="SAM" id="Coils"/>
    </source>
</evidence>
<dbReference type="NCBIfam" id="NF009489">
    <property type="entry name" value="PRK12851.1"/>
    <property type="match status" value="1"/>
</dbReference>
<comment type="subcellular location">
    <subcellularLocation>
        <location evidence="6">Cytoplasm</location>
    </subcellularLocation>
</comment>
<evidence type="ECO:0000256" key="2">
    <source>
        <dbReference type="ARBA" id="ARBA00022741"/>
    </source>
</evidence>
<reference evidence="11" key="1">
    <citation type="journal article" date="2019" name="Int. J. Syst. Evol. Microbiol.">
        <title>The Global Catalogue of Microorganisms (GCM) 10K type strain sequencing project: providing services to taxonomists for standard genome sequencing and annotation.</title>
        <authorList>
            <consortium name="The Broad Institute Genomics Platform"/>
            <consortium name="The Broad Institute Genome Sequencing Center for Infectious Disease"/>
            <person name="Wu L."/>
            <person name="Ma J."/>
        </authorList>
    </citation>
    <scope>NUCLEOTIDE SEQUENCE [LARGE SCALE GENOMIC DNA]</scope>
    <source>
        <strain evidence="11">KCTC 23917</strain>
    </source>
</reference>
<keyword evidence="3 6" id="KW-0067">ATP-binding</keyword>
<sequence>MAAKQVVFGDDARAKVVNGVNVLANAVKVTLGPKGRNVVLERSFGAPTVTKDGVSVAKEIELKDKLENMGAQLVKEVASKTSDNAGDGTTTATVLAQAIVREGFKYVAAGFNPTDLKRGIDKAVAALVAEVKTMSKPTTTSKEIAQVGSISANSDVAVGEIIANAMEKVGKEGVITVEDGKSLENELDIVEGMQFDRGYLSPYFINNPEKQSAILENPFILLFDKKISNIRDLLPVLEQVAKAGRPLLIIAEDVEGEALATLVVNNLRGILKVSAVKAPGFGDRRKAMLEDIAILTGGNVIAEEVGLTLEKATLQDLGQAKRVEIGKENTTIIDGAGAAANIEARVKQIRAQIEQATSDYDREKLQERVAKLAGGVAVIKVGAATEVEMKEKKARVEDALHATRAAVEEGVVPGGGVALLRARASAGAIKGDNADQEAGIKLVLKAIEAPLREIVANAGGEPSVVVNAIVNGSGNFGFNAANDTYGDMIEMGILDPAKVTRSALQNAASVAGLILTTDALVAEIAEDKPAAPDMGGMGGMGGMM</sequence>